<keyword evidence="4 7" id="KW-1133">Transmembrane helix</keyword>
<accession>A0A2T9ZH23</accession>
<comment type="caution">
    <text evidence="8">The sequence shown here is derived from an EMBL/GenBank/DDBJ whole genome shotgun (WGS) entry which is preliminary data.</text>
</comment>
<evidence type="ECO:0000313" key="8">
    <source>
        <dbReference type="EMBL" id="PVV03893.1"/>
    </source>
</evidence>
<evidence type="ECO:0000256" key="7">
    <source>
        <dbReference type="SAM" id="Phobius"/>
    </source>
</evidence>
<dbReference type="AlphaFoldDB" id="A0A2T9ZH23"/>
<dbReference type="Proteomes" id="UP000245609">
    <property type="component" value="Unassembled WGS sequence"/>
</dbReference>
<evidence type="ECO:0000313" key="9">
    <source>
        <dbReference type="Proteomes" id="UP000245609"/>
    </source>
</evidence>
<feature type="transmembrane region" description="Helical" evidence="7">
    <location>
        <begin position="104"/>
        <end position="126"/>
    </location>
</feature>
<dbReference type="GO" id="GO:0022857">
    <property type="term" value="F:transmembrane transporter activity"/>
    <property type="evidence" value="ECO:0007669"/>
    <property type="project" value="InterPro"/>
</dbReference>
<dbReference type="Pfam" id="PF00854">
    <property type="entry name" value="PTR2"/>
    <property type="match status" value="1"/>
</dbReference>
<feature type="transmembrane region" description="Helical" evidence="7">
    <location>
        <begin position="215"/>
        <end position="234"/>
    </location>
</feature>
<protein>
    <recommendedName>
        <fullName evidence="10">Major facilitator superfamily (MFS) profile domain-containing protein</fullName>
    </recommendedName>
</protein>
<reference evidence="8 9" key="1">
    <citation type="journal article" date="2018" name="MBio">
        <title>Comparative Genomics Reveals the Core Gene Toolbox for the Fungus-Insect Symbiosis.</title>
        <authorList>
            <person name="Wang Y."/>
            <person name="Stata M."/>
            <person name="Wang W."/>
            <person name="Stajich J.E."/>
            <person name="White M.M."/>
            <person name="Moncalvo J.M."/>
        </authorList>
    </citation>
    <scope>NUCLEOTIDE SEQUENCE [LARGE SCALE GENOMIC DNA]</scope>
    <source>
        <strain evidence="8 9">SC-DP-2</strain>
    </source>
</reference>
<dbReference type="InterPro" id="IPR018456">
    <property type="entry name" value="PTR2_symporter_CS"/>
</dbReference>
<dbReference type="Gene3D" id="1.20.1250.20">
    <property type="entry name" value="MFS general substrate transporter like domains"/>
    <property type="match status" value="1"/>
</dbReference>
<organism evidence="8 9">
    <name type="scientific">Smittium megazygosporum</name>
    <dbReference type="NCBI Taxonomy" id="133381"/>
    <lineage>
        <taxon>Eukaryota</taxon>
        <taxon>Fungi</taxon>
        <taxon>Fungi incertae sedis</taxon>
        <taxon>Zoopagomycota</taxon>
        <taxon>Kickxellomycotina</taxon>
        <taxon>Harpellomycetes</taxon>
        <taxon>Harpellales</taxon>
        <taxon>Legeriomycetaceae</taxon>
        <taxon>Smittium</taxon>
    </lineage>
</organism>
<comment type="subcellular location">
    <subcellularLocation>
        <location evidence="1 6">Membrane</location>
        <topology evidence="1 6">Multi-pass membrane protein</topology>
    </subcellularLocation>
</comment>
<evidence type="ECO:0000256" key="3">
    <source>
        <dbReference type="ARBA" id="ARBA00022692"/>
    </source>
</evidence>
<evidence type="ECO:0008006" key="10">
    <source>
        <dbReference type="Google" id="ProtNLM"/>
    </source>
</evidence>
<keyword evidence="6" id="KW-0813">Transport</keyword>
<dbReference type="EMBL" id="MBFS01000182">
    <property type="protein sequence ID" value="PVV03893.1"/>
    <property type="molecule type" value="Genomic_DNA"/>
</dbReference>
<dbReference type="GO" id="GO:0016020">
    <property type="term" value="C:membrane"/>
    <property type="evidence" value="ECO:0007669"/>
    <property type="project" value="UniProtKB-SubCell"/>
</dbReference>
<dbReference type="GO" id="GO:0006857">
    <property type="term" value="P:oligopeptide transport"/>
    <property type="evidence" value="ECO:0007669"/>
    <property type="project" value="InterPro"/>
</dbReference>
<evidence type="ECO:0000256" key="2">
    <source>
        <dbReference type="ARBA" id="ARBA00005982"/>
    </source>
</evidence>
<feature type="transmembrane region" description="Helical" evidence="7">
    <location>
        <begin position="453"/>
        <end position="473"/>
    </location>
</feature>
<evidence type="ECO:0000256" key="5">
    <source>
        <dbReference type="ARBA" id="ARBA00023136"/>
    </source>
</evidence>
<dbReference type="InterPro" id="IPR000109">
    <property type="entry name" value="POT_fam"/>
</dbReference>
<feature type="transmembrane region" description="Helical" evidence="7">
    <location>
        <begin position="133"/>
        <end position="150"/>
    </location>
</feature>
<evidence type="ECO:0000256" key="4">
    <source>
        <dbReference type="ARBA" id="ARBA00022989"/>
    </source>
</evidence>
<dbReference type="PANTHER" id="PTHR11654">
    <property type="entry name" value="OLIGOPEPTIDE TRANSPORTER-RELATED"/>
    <property type="match status" value="1"/>
</dbReference>
<dbReference type="PROSITE" id="PS01023">
    <property type="entry name" value="PTR2_2"/>
    <property type="match status" value="1"/>
</dbReference>
<keyword evidence="9" id="KW-1185">Reference proteome</keyword>
<proteinExistence type="inferred from homology"/>
<feature type="transmembrane region" description="Helical" evidence="7">
    <location>
        <begin position="370"/>
        <end position="387"/>
    </location>
</feature>
<gene>
    <name evidence="8" type="ORF">BB560_001620</name>
</gene>
<feature type="transmembrane region" description="Helical" evidence="7">
    <location>
        <begin position="331"/>
        <end position="349"/>
    </location>
</feature>
<feature type="transmembrane region" description="Helical" evidence="7">
    <location>
        <begin position="79"/>
        <end position="98"/>
    </location>
</feature>
<dbReference type="SUPFAM" id="SSF103473">
    <property type="entry name" value="MFS general substrate transporter"/>
    <property type="match status" value="1"/>
</dbReference>
<dbReference type="STRING" id="133381.A0A2T9ZH23"/>
<keyword evidence="3 6" id="KW-0812">Transmembrane</keyword>
<comment type="similarity">
    <text evidence="2 6">Belongs to the major facilitator superfamily. Proton-dependent oligopeptide transporter (POT/PTR) (TC 2.A.17) family.</text>
</comment>
<dbReference type="OrthoDB" id="8904098at2759"/>
<dbReference type="InterPro" id="IPR036259">
    <property type="entry name" value="MFS_trans_sf"/>
</dbReference>
<sequence length="507" mass="57783">MDEIEKGIFVSKDIERRDGKPADYKVGIPGKLELHILAVVITELCERYTFYGNTMMLPAYFLINLNLPRSQVVVRTKAFSFMAYGSTILGSIIADQWLGKFKTLLYFSLLYFFGTVLTTISSVSFGSAESRKILFYFALYPMVALGTGGIKGNVSSFVGDQVHTDYQATGTPGVYRDPGKTIEKCYRYFYWAINMGALLGMIACPLIVKHSDYPFGFMSTSIVLAFAIVIYFSARKRYTIIVPKMSPIAKVSQCVRYALKNKDSRHAYWLDAARGVENTCWDDRFVDGLASTIRCLKVFAFFPAYWLLYNNITDNIILQAMRMRVPRWIDASQLNLLVQIAIIILIPIYDKFTERVLNKRNVRYGPIKRITTGFIVIIVAYVYMIFLQKKIYSTGPYYDFTGNGANKESFNDIAVWWQIPIYILIGSSEVFTSVTGLEYAFSQAPEELKSIMAAAYQFTNCCGSLLGLILYKLTEDPTIMYLYIGETSVMVVVAIVFWFMFRRFDTK</sequence>
<feature type="transmembrane region" description="Helical" evidence="7">
    <location>
        <begin position="188"/>
        <end position="208"/>
    </location>
</feature>
<feature type="transmembrane region" description="Helical" evidence="7">
    <location>
        <begin position="419"/>
        <end position="441"/>
    </location>
</feature>
<evidence type="ECO:0000256" key="6">
    <source>
        <dbReference type="RuleBase" id="RU003755"/>
    </source>
</evidence>
<feature type="transmembrane region" description="Helical" evidence="7">
    <location>
        <begin position="479"/>
        <end position="501"/>
    </location>
</feature>
<name>A0A2T9ZH23_9FUNG</name>
<evidence type="ECO:0000256" key="1">
    <source>
        <dbReference type="ARBA" id="ARBA00004141"/>
    </source>
</evidence>
<keyword evidence="5 7" id="KW-0472">Membrane</keyword>